<dbReference type="SUPFAM" id="SSF48452">
    <property type="entry name" value="TPR-like"/>
    <property type="match status" value="1"/>
</dbReference>
<accession>X1AE63</accession>
<name>X1AE63_9ZZZZ</name>
<dbReference type="AlphaFoldDB" id="X1AE63"/>
<gene>
    <name evidence="1" type="ORF">S01H4_20880</name>
</gene>
<dbReference type="Gene3D" id="1.25.40.10">
    <property type="entry name" value="Tetratricopeptide repeat domain"/>
    <property type="match status" value="1"/>
</dbReference>
<evidence type="ECO:0000313" key="1">
    <source>
        <dbReference type="EMBL" id="GAG68117.1"/>
    </source>
</evidence>
<comment type="caution">
    <text evidence="1">The sequence shown here is derived from an EMBL/GenBank/DDBJ whole genome shotgun (WGS) entry which is preliminary data.</text>
</comment>
<organism evidence="1">
    <name type="scientific">marine sediment metagenome</name>
    <dbReference type="NCBI Taxonomy" id="412755"/>
    <lineage>
        <taxon>unclassified sequences</taxon>
        <taxon>metagenomes</taxon>
        <taxon>ecological metagenomes</taxon>
    </lineage>
</organism>
<dbReference type="EMBL" id="BART01009419">
    <property type="protein sequence ID" value="GAG68117.1"/>
    <property type="molecule type" value="Genomic_DNA"/>
</dbReference>
<protein>
    <recommendedName>
        <fullName evidence="2">Outer membrane lipoprotein BamD-like domain-containing protein</fullName>
    </recommendedName>
</protein>
<dbReference type="InterPro" id="IPR011990">
    <property type="entry name" value="TPR-like_helical_dom_sf"/>
</dbReference>
<proteinExistence type="predicted"/>
<reference evidence="1" key="1">
    <citation type="journal article" date="2014" name="Front. Microbiol.">
        <title>High frequency of phylogenetically diverse reductive dehalogenase-homologous genes in deep subseafloor sedimentary metagenomes.</title>
        <authorList>
            <person name="Kawai M."/>
            <person name="Futagami T."/>
            <person name="Toyoda A."/>
            <person name="Takaki Y."/>
            <person name="Nishi S."/>
            <person name="Hori S."/>
            <person name="Arai W."/>
            <person name="Tsubouchi T."/>
            <person name="Morono Y."/>
            <person name="Uchiyama I."/>
            <person name="Ito T."/>
            <person name="Fujiyama A."/>
            <person name="Inagaki F."/>
            <person name="Takami H."/>
        </authorList>
    </citation>
    <scope>NUCLEOTIDE SEQUENCE</scope>
    <source>
        <strain evidence="1">Expedition CK06-06</strain>
    </source>
</reference>
<sequence length="256" mass="29695">MIAILLFSQFSLADSLYTHGYYELARVEYKRQFFFYPELKTDQHARFNFGLSLLKNDDVRGIQELNRMITDFPELEPELNVSMAQYYMKVGNYYQARNVLSKTEEHDVLGFVYLLNDQFTDAHNIFMKTGNEALAREINAYIQKPKKSRGTAAFLSSICPGAGEIYAGNIRLGIMDFFLNLGSGYLIYNAMKQKKYVDAALVFTFLFQRFYFGSISNAQKSVIEKNGIERQQWLSKVKDTYFSPQDTVVRDINLDY</sequence>
<evidence type="ECO:0008006" key="2">
    <source>
        <dbReference type="Google" id="ProtNLM"/>
    </source>
</evidence>